<dbReference type="InterPro" id="IPR020843">
    <property type="entry name" value="ER"/>
</dbReference>
<dbReference type="Gene3D" id="3.90.180.10">
    <property type="entry name" value="Medium-chain alcohol dehydrogenases, catalytic domain"/>
    <property type="match status" value="1"/>
</dbReference>
<dbReference type="PANTHER" id="PTHR48106:SF8">
    <property type="entry name" value="OS02G0805600 PROTEIN"/>
    <property type="match status" value="1"/>
</dbReference>
<evidence type="ECO:0000256" key="2">
    <source>
        <dbReference type="ARBA" id="ARBA00023002"/>
    </source>
</evidence>
<feature type="domain" description="Enoyl reductase (ER)" evidence="3">
    <location>
        <begin position="17"/>
        <end position="327"/>
    </location>
</feature>
<dbReference type="SUPFAM" id="SSF50129">
    <property type="entry name" value="GroES-like"/>
    <property type="match status" value="1"/>
</dbReference>
<evidence type="ECO:0000313" key="4">
    <source>
        <dbReference type="EMBL" id="MFC6762585.1"/>
    </source>
</evidence>
<keyword evidence="5" id="KW-1185">Reference proteome</keyword>
<dbReference type="SMART" id="SM00829">
    <property type="entry name" value="PKS_ER"/>
    <property type="match status" value="1"/>
</dbReference>
<dbReference type="PANTHER" id="PTHR48106">
    <property type="entry name" value="QUINONE OXIDOREDUCTASE PIG3-RELATED"/>
    <property type="match status" value="1"/>
</dbReference>
<dbReference type="InterPro" id="IPR011032">
    <property type="entry name" value="GroES-like_sf"/>
</dbReference>
<dbReference type="Pfam" id="PF08240">
    <property type="entry name" value="ADH_N"/>
    <property type="match status" value="1"/>
</dbReference>
<dbReference type="EMBL" id="JBHSWG010000004">
    <property type="protein sequence ID" value="MFC6762585.1"/>
    <property type="molecule type" value="Genomic_DNA"/>
</dbReference>
<dbReference type="Pfam" id="PF00107">
    <property type="entry name" value="ADH_zinc_N"/>
    <property type="match status" value="1"/>
</dbReference>
<keyword evidence="1" id="KW-0521">NADP</keyword>
<evidence type="ECO:0000256" key="1">
    <source>
        <dbReference type="ARBA" id="ARBA00022857"/>
    </source>
</evidence>
<accession>A0ABW2BA20</accession>
<sequence length="332" mass="34431">MMHIPKTQTAIVISGPGGPDVLVPRELPVETPGAGEILIRVAAAGINRHDIHQRASGKHSDGRAVPGLEICGTVAALGSGVTGMTQGDRVMALVPGGGYGQYVIAPAPLVMPAPDGLSDIEAAAIPEAVFTTWWNFFHLMSLQKDQFALFHGGTSGVGHIALQAMSALGYNVIATVSSAQKVAACGDFGAMAAFSYDDPDLASKVMEATGGVGISTLLDVSAGAHLAQDLAMMAPDGMIAHLSGGGGSTLDLPVRDLMAKRIRITGSLLRPLPLDRKSQVADAIRRDVWPLLGTRVRPSIAQVFPLTDAAAAHAMMETGSHIGKIMLRLTPD</sequence>
<dbReference type="Proteomes" id="UP001596353">
    <property type="component" value="Unassembled WGS sequence"/>
</dbReference>
<dbReference type="Gene3D" id="3.40.50.720">
    <property type="entry name" value="NAD(P)-binding Rossmann-like Domain"/>
    <property type="match status" value="1"/>
</dbReference>
<dbReference type="InterPro" id="IPR014189">
    <property type="entry name" value="Quinone_OxRdtase_PIG3"/>
</dbReference>
<gene>
    <name evidence="4" type="ORF">ACFQFQ_28380</name>
</gene>
<dbReference type="NCBIfam" id="TIGR02824">
    <property type="entry name" value="quinone_pig3"/>
    <property type="match status" value="1"/>
</dbReference>
<name>A0ABW2BA20_9RHOB</name>
<organism evidence="4 5">
    <name type="scientific">Sulfitobacter porphyrae</name>
    <dbReference type="NCBI Taxonomy" id="1246864"/>
    <lineage>
        <taxon>Bacteria</taxon>
        <taxon>Pseudomonadati</taxon>
        <taxon>Pseudomonadota</taxon>
        <taxon>Alphaproteobacteria</taxon>
        <taxon>Rhodobacterales</taxon>
        <taxon>Roseobacteraceae</taxon>
        <taxon>Sulfitobacter</taxon>
    </lineage>
</organism>
<dbReference type="SUPFAM" id="SSF51735">
    <property type="entry name" value="NAD(P)-binding Rossmann-fold domains"/>
    <property type="match status" value="1"/>
</dbReference>
<protein>
    <submittedName>
        <fullName evidence="4">NAD(P)H-quinone oxidoreductase</fullName>
    </submittedName>
</protein>
<dbReference type="InterPro" id="IPR013149">
    <property type="entry name" value="ADH-like_C"/>
</dbReference>
<evidence type="ECO:0000259" key="3">
    <source>
        <dbReference type="SMART" id="SM00829"/>
    </source>
</evidence>
<comment type="caution">
    <text evidence="4">The sequence shown here is derived from an EMBL/GenBank/DDBJ whole genome shotgun (WGS) entry which is preliminary data.</text>
</comment>
<dbReference type="InterPro" id="IPR036291">
    <property type="entry name" value="NAD(P)-bd_dom_sf"/>
</dbReference>
<keyword evidence="2" id="KW-0560">Oxidoreductase</keyword>
<proteinExistence type="predicted"/>
<evidence type="ECO:0000313" key="5">
    <source>
        <dbReference type="Proteomes" id="UP001596353"/>
    </source>
</evidence>
<dbReference type="CDD" id="cd05276">
    <property type="entry name" value="p53_inducible_oxidoreductase"/>
    <property type="match status" value="1"/>
</dbReference>
<reference evidence="5" key="1">
    <citation type="journal article" date="2019" name="Int. J. Syst. Evol. Microbiol.">
        <title>The Global Catalogue of Microorganisms (GCM) 10K type strain sequencing project: providing services to taxonomists for standard genome sequencing and annotation.</title>
        <authorList>
            <consortium name="The Broad Institute Genomics Platform"/>
            <consortium name="The Broad Institute Genome Sequencing Center for Infectious Disease"/>
            <person name="Wu L."/>
            <person name="Ma J."/>
        </authorList>
    </citation>
    <scope>NUCLEOTIDE SEQUENCE [LARGE SCALE GENOMIC DNA]</scope>
    <source>
        <strain evidence="5">CCUG 66188</strain>
    </source>
</reference>
<dbReference type="InterPro" id="IPR013154">
    <property type="entry name" value="ADH-like_N"/>
</dbReference>